<evidence type="ECO:0000313" key="6">
    <source>
        <dbReference type="EMBL" id="NEZ46148.1"/>
    </source>
</evidence>
<gene>
    <name evidence="6" type="ORF">FDF74_02850</name>
</gene>
<dbReference type="CDD" id="cd01949">
    <property type="entry name" value="GGDEF"/>
    <property type="match status" value="1"/>
</dbReference>
<dbReference type="SMART" id="SM00086">
    <property type="entry name" value="PAC"/>
    <property type="match status" value="1"/>
</dbReference>
<dbReference type="SUPFAM" id="SSF55785">
    <property type="entry name" value="PYP-like sensor domain (PAS domain)"/>
    <property type="match status" value="1"/>
</dbReference>
<dbReference type="Pfam" id="PF13426">
    <property type="entry name" value="PAS_9"/>
    <property type="match status" value="1"/>
</dbReference>
<dbReference type="InterPro" id="IPR000700">
    <property type="entry name" value="PAS-assoc_C"/>
</dbReference>
<feature type="transmembrane region" description="Helical" evidence="2">
    <location>
        <begin position="139"/>
        <end position="160"/>
    </location>
</feature>
<organism evidence="6 7">
    <name type="scientific">Clostridium niameyense</name>
    <dbReference type="NCBI Taxonomy" id="1622073"/>
    <lineage>
        <taxon>Bacteria</taxon>
        <taxon>Bacillati</taxon>
        <taxon>Bacillota</taxon>
        <taxon>Clostridia</taxon>
        <taxon>Eubacteriales</taxon>
        <taxon>Clostridiaceae</taxon>
        <taxon>Clostridium</taxon>
    </lineage>
</organism>
<dbReference type="CDD" id="cd01948">
    <property type="entry name" value="EAL"/>
    <property type="match status" value="1"/>
</dbReference>
<sequence>MNNILSILLFINFCFYLFTGVYLFKINYKCETNISLFILCICTSLWAFGYAFMIISKDIYIANFWRIISSLGWCFLFIAWIQFALSISNTNKINTLIKLILLAIAIFFFVRSCTYDPYTVLIKTENGWIDKYPTNLFEIIFFTNYSICLLIGMFFIFSWGKNSNKKRERRQSIIIGFTSLIAFIFLYTTDFILPLIGIQLFHFGILAVPLAILGIWYSVIKYKIMSLTPKYVSDYIFKSVNDPIFFIGEDLCIKNVNKIACSITGYNYNEIKNSLFITLIENHNFNLRNLLKDNFIKDVEINLLKKDNNVIPCILSGTTVYDDFNDMLGIVIILHDISERKKREKLLRNYNLELEKEIKERTLKLKESNKILQREIIERKKVEKQIEHMIYFDELTGLPNRRYFKNFIENIIKKHKENYFAVMFLDLDNFKLINDTLGHQEGDILLKEFSKRIKQIIRKNDILARIGGDEFLFLVNDLNSSYDTDTINLISQRIMSVLKKPFIINHTENFITISIGVAFYPIHGIHAETLIKNSDSSMYKAKFSGKDNIKIYSKEIKAKLLEETKLKNSLHRALAKNELYVYYQPKINLKLNRISGFEALLRWKFNNKHFISPDKFIPLAEETGLIVSIGYWVIKTSCKQLKHWHNNGFNDVNIAINVSVNQLKEKDFVYKVKEILKEVDLNPIFVEFEITERIALQDTKNIFKVLTELNSVGIKISVDDFGTKYSSFVNIKNIPINKIKIDMEFIQGLEKNKKDAAIVRSIISLGHNLGLEVIAEGVETKYQLQYLKKQNCDQIQGYIYYKPMSSLEIENILYLA</sequence>
<dbReference type="InterPro" id="IPR043128">
    <property type="entry name" value="Rev_trsase/Diguanyl_cyclase"/>
</dbReference>
<keyword evidence="2" id="KW-1133">Transmembrane helix</keyword>
<comment type="caution">
    <text evidence="6">The sequence shown here is derived from an EMBL/GenBank/DDBJ whole genome shotgun (WGS) entry which is preliminary data.</text>
</comment>
<feature type="transmembrane region" description="Helical" evidence="2">
    <location>
        <begin position="67"/>
        <end position="87"/>
    </location>
</feature>
<dbReference type="SUPFAM" id="SSF141868">
    <property type="entry name" value="EAL domain-like"/>
    <property type="match status" value="1"/>
</dbReference>
<dbReference type="PANTHER" id="PTHR44757">
    <property type="entry name" value="DIGUANYLATE CYCLASE DGCP"/>
    <property type="match status" value="1"/>
</dbReference>
<dbReference type="PROSITE" id="PS50883">
    <property type="entry name" value="EAL"/>
    <property type="match status" value="1"/>
</dbReference>
<dbReference type="PROSITE" id="PS50113">
    <property type="entry name" value="PAC"/>
    <property type="match status" value="1"/>
</dbReference>
<name>A0A6M0RAB0_9CLOT</name>
<evidence type="ECO:0000259" key="3">
    <source>
        <dbReference type="PROSITE" id="PS50113"/>
    </source>
</evidence>
<dbReference type="Pfam" id="PF16927">
    <property type="entry name" value="HisKA_7TM"/>
    <property type="match status" value="1"/>
</dbReference>
<keyword evidence="2" id="KW-0472">Membrane</keyword>
<dbReference type="SUPFAM" id="SSF55073">
    <property type="entry name" value="Nucleotide cyclase"/>
    <property type="match status" value="1"/>
</dbReference>
<dbReference type="InterPro" id="IPR029787">
    <property type="entry name" value="Nucleotide_cyclase"/>
</dbReference>
<keyword evidence="7" id="KW-1185">Reference proteome</keyword>
<keyword evidence="2" id="KW-0812">Transmembrane</keyword>
<dbReference type="Gene3D" id="3.30.70.270">
    <property type="match status" value="1"/>
</dbReference>
<dbReference type="InterPro" id="IPR052155">
    <property type="entry name" value="Biofilm_reg_signaling"/>
</dbReference>
<evidence type="ECO:0000256" key="1">
    <source>
        <dbReference type="SAM" id="Coils"/>
    </source>
</evidence>
<feature type="transmembrane region" description="Helical" evidence="2">
    <location>
        <begin position="6"/>
        <end position="24"/>
    </location>
</feature>
<dbReference type="Gene3D" id="3.30.450.20">
    <property type="entry name" value="PAS domain"/>
    <property type="match status" value="1"/>
</dbReference>
<dbReference type="InterPro" id="IPR035965">
    <property type="entry name" value="PAS-like_dom_sf"/>
</dbReference>
<feature type="transmembrane region" description="Helical" evidence="2">
    <location>
        <begin position="172"/>
        <end position="193"/>
    </location>
</feature>
<feature type="transmembrane region" description="Helical" evidence="2">
    <location>
        <begin position="99"/>
        <end position="119"/>
    </location>
</feature>
<evidence type="ECO:0000313" key="7">
    <source>
        <dbReference type="Proteomes" id="UP000473885"/>
    </source>
</evidence>
<dbReference type="InterPro" id="IPR001610">
    <property type="entry name" value="PAC"/>
</dbReference>
<feature type="transmembrane region" description="Helical" evidence="2">
    <location>
        <begin position="36"/>
        <end position="55"/>
    </location>
</feature>
<dbReference type="Gene3D" id="3.20.20.450">
    <property type="entry name" value="EAL domain"/>
    <property type="match status" value="1"/>
</dbReference>
<evidence type="ECO:0000256" key="2">
    <source>
        <dbReference type="SAM" id="Phobius"/>
    </source>
</evidence>
<accession>A0A6M0RAB0</accession>
<dbReference type="NCBIfam" id="TIGR00229">
    <property type="entry name" value="sensory_box"/>
    <property type="match status" value="1"/>
</dbReference>
<dbReference type="SMART" id="SM00267">
    <property type="entry name" value="GGDEF"/>
    <property type="match status" value="1"/>
</dbReference>
<dbReference type="PROSITE" id="PS50887">
    <property type="entry name" value="GGDEF"/>
    <property type="match status" value="1"/>
</dbReference>
<protein>
    <submittedName>
        <fullName evidence="6">EAL domain-containing protein</fullName>
    </submittedName>
</protein>
<dbReference type="InterPro" id="IPR000014">
    <property type="entry name" value="PAS"/>
</dbReference>
<dbReference type="SMART" id="SM00052">
    <property type="entry name" value="EAL"/>
    <property type="match status" value="1"/>
</dbReference>
<dbReference type="Pfam" id="PF00563">
    <property type="entry name" value="EAL"/>
    <property type="match status" value="1"/>
</dbReference>
<feature type="domain" description="EAL" evidence="4">
    <location>
        <begin position="563"/>
        <end position="816"/>
    </location>
</feature>
<dbReference type="NCBIfam" id="TIGR00254">
    <property type="entry name" value="GGDEF"/>
    <property type="match status" value="1"/>
</dbReference>
<dbReference type="InterPro" id="IPR000160">
    <property type="entry name" value="GGDEF_dom"/>
</dbReference>
<evidence type="ECO:0000259" key="4">
    <source>
        <dbReference type="PROSITE" id="PS50883"/>
    </source>
</evidence>
<dbReference type="CDD" id="cd00130">
    <property type="entry name" value="PAS"/>
    <property type="match status" value="1"/>
</dbReference>
<feature type="domain" description="PAC" evidence="3">
    <location>
        <begin position="297"/>
        <end position="349"/>
    </location>
</feature>
<feature type="transmembrane region" description="Helical" evidence="2">
    <location>
        <begin position="199"/>
        <end position="220"/>
    </location>
</feature>
<feature type="domain" description="GGDEF" evidence="5">
    <location>
        <begin position="418"/>
        <end position="554"/>
    </location>
</feature>
<keyword evidence="1" id="KW-0175">Coiled coil</keyword>
<dbReference type="EMBL" id="SXDP01000002">
    <property type="protein sequence ID" value="NEZ46148.1"/>
    <property type="molecule type" value="Genomic_DNA"/>
</dbReference>
<dbReference type="InterPro" id="IPR031621">
    <property type="entry name" value="HisKA_7TM"/>
</dbReference>
<dbReference type="InterPro" id="IPR035919">
    <property type="entry name" value="EAL_sf"/>
</dbReference>
<feature type="coiled-coil region" evidence="1">
    <location>
        <begin position="340"/>
        <end position="385"/>
    </location>
</feature>
<reference evidence="6 7" key="1">
    <citation type="submission" date="2019-04" db="EMBL/GenBank/DDBJ databases">
        <title>Genome sequencing of Clostridium botulinum Groups I-IV and Clostridium butyricum.</title>
        <authorList>
            <person name="Brunt J."/>
            <person name="Van Vliet A.H.M."/>
            <person name="Stringer S.C."/>
            <person name="Carter A.T."/>
            <person name="Peck M.W."/>
        </authorList>
    </citation>
    <scope>NUCLEOTIDE SEQUENCE [LARGE SCALE GENOMIC DNA]</scope>
    <source>
        <strain evidence="6 7">IFR 18/094</strain>
    </source>
</reference>
<dbReference type="AlphaFoldDB" id="A0A6M0RAB0"/>
<dbReference type="Pfam" id="PF00990">
    <property type="entry name" value="GGDEF"/>
    <property type="match status" value="1"/>
</dbReference>
<evidence type="ECO:0000259" key="5">
    <source>
        <dbReference type="PROSITE" id="PS50887"/>
    </source>
</evidence>
<dbReference type="Proteomes" id="UP000473885">
    <property type="component" value="Unassembled WGS sequence"/>
</dbReference>
<dbReference type="InterPro" id="IPR001633">
    <property type="entry name" value="EAL_dom"/>
</dbReference>
<dbReference type="RefSeq" id="WP_163248463.1">
    <property type="nucleotide sequence ID" value="NZ_SXDP01000002.1"/>
</dbReference>
<proteinExistence type="predicted"/>
<dbReference type="PANTHER" id="PTHR44757:SF2">
    <property type="entry name" value="BIOFILM ARCHITECTURE MAINTENANCE PROTEIN MBAA"/>
    <property type="match status" value="1"/>
</dbReference>